<protein>
    <submittedName>
        <fullName evidence="1 2">Uncharacterized protein</fullName>
    </submittedName>
</protein>
<reference evidence="2" key="3">
    <citation type="submission" date="2020-12" db="UniProtKB">
        <authorList>
            <consortium name="EnsemblPlants"/>
        </authorList>
    </citation>
    <scope>IDENTIFICATION</scope>
</reference>
<evidence type="ECO:0000313" key="1">
    <source>
        <dbReference type="EMBL" id="PNR57805.1"/>
    </source>
</evidence>
<dbReference type="Gramene" id="Pp3c3_22350V3.1">
    <property type="protein sequence ID" value="PAC:32944298.CDS.1"/>
    <property type="gene ID" value="Pp3c3_22350"/>
</dbReference>
<reference evidence="1 3" key="1">
    <citation type="journal article" date="2008" name="Science">
        <title>The Physcomitrella genome reveals evolutionary insights into the conquest of land by plants.</title>
        <authorList>
            <person name="Rensing S."/>
            <person name="Lang D."/>
            <person name="Zimmer A."/>
            <person name="Terry A."/>
            <person name="Salamov A."/>
            <person name="Shapiro H."/>
            <person name="Nishiyama T."/>
            <person name="Perroud P.-F."/>
            <person name="Lindquist E."/>
            <person name="Kamisugi Y."/>
            <person name="Tanahashi T."/>
            <person name="Sakakibara K."/>
            <person name="Fujita T."/>
            <person name="Oishi K."/>
            <person name="Shin-I T."/>
            <person name="Kuroki Y."/>
            <person name="Toyoda A."/>
            <person name="Suzuki Y."/>
            <person name="Hashimoto A."/>
            <person name="Yamaguchi K."/>
            <person name="Sugano A."/>
            <person name="Kohara Y."/>
            <person name="Fujiyama A."/>
            <person name="Anterola A."/>
            <person name="Aoki S."/>
            <person name="Ashton N."/>
            <person name="Barbazuk W.B."/>
            <person name="Barker E."/>
            <person name="Bennetzen J."/>
            <person name="Bezanilla M."/>
            <person name="Blankenship R."/>
            <person name="Cho S.H."/>
            <person name="Dutcher S."/>
            <person name="Estelle M."/>
            <person name="Fawcett J.A."/>
            <person name="Gundlach H."/>
            <person name="Hanada K."/>
            <person name="Heyl A."/>
            <person name="Hicks K.A."/>
            <person name="Hugh J."/>
            <person name="Lohr M."/>
            <person name="Mayer K."/>
            <person name="Melkozernov A."/>
            <person name="Murata T."/>
            <person name="Nelson D."/>
            <person name="Pils B."/>
            <person name="Prigge M."/>
            <person name="Reiss B."/>
            <person name="Renner T."/>
            <person name="Rombauts S."/>
            <person name="Rushton P."/>
            <person name="Sanderfoot A."/>
            <person name="Schween G."/>
            <person name="Shiu S.-H."/>
            <person name="Stueber K."/>
            <person name="Theodoulou F.L."/>
            <person name="Tu H."/>
            <person name="Van de Peer Y."/>
            <person name="Verrier P.J."/>
            <person name="Waters E."/>
            <person name="Wood A."/>
            <person name="Yang L."/>
            <person name="Cove D."/>
            <person name="Cuming A."/>
            <person name="Hasebe M."/>
            <person name="Lucas S."/>
            <person name="Mishler D.B."/>
            <person name="Reski R."/>
            <person name="Grigoriev I."/>
            <person name="Quatrano R.S."/>
            <person name="Boore J.L."/>
        </authorList>
    </citation>
    <scope>NUCLEOTIDE SEQUENCE [LARGE SCALE GENOMIC DNA]</scope>
    <source>
        <strain evidence="2 3">cv. Gransden 2004</strain>
    </source>
</reference>
<keyword evidence="3" id="KW-1185">Reference proteome</keyword>
<dbReference type="EnsemblPlants" id="Pp3c3_22350V3.1">
    <property type="protein sequence ID" value="PAC:32944298.CDS.1"/>
    <property type="gene ID" value="Pp3c3_22350"/>
</dbReference>
<accession>A0A2K1KVI9</accession>
<gene>
    <name evidence="1" type="ORF">PHYPA_004799</name>
</gene>
<evidence type="ECO:0000313" key="2">
    <source>
        <dbReference type="EnsemblPlants" id="PAC:32944298.CDS.1"/>
    </source>
</evidence>
<dbReference type="AlphaFoldDB" id="A0A2K1KVI9"/>
<proteinExistence type="predicted"/>
<dbReference type="EMBL" id="ABEU02000003">
    <property type="protein sequence ID" value="PNR57805.1"/>
    <property type="molecule type" value="Genomic_DNA"/>
</dbReference>
<name>A0A2K1KVI9_PHYPA</name>
<sequence length="84" mass="9704">MALTLGLMKVQTHTKGCSNLSSRPKSQDSRSSNITNFKFQAYLNRHELNPWNIGERVSQTTKLLTFIQNDHRLSSLNLERLHIH</sequence>
<evidence type="ECO:0000313" key="3">
    <source>
        <dbReference type="Proteomes" id="UP000006727"/>
    </source>
</evidence>
<reference evidence="1 3" key="2">
    <citation type="journal article" date="2018" name="Plant J.">
        <title>The Physcomitrella patens chromosome-scale assembly reveals moss genome structure and evolution.</title>
        <authorList>
            <person name="Lang D."/>
            <person name="Ullrich K.K."/>
            <person name="Murat F."/>
            <person name="Fuchs J."/>
            <person name="Jenkins J."/>
            <person name="Haas F.B."/>
            <person name="Piednoel M."/>
            <person name="Gundlach H."/>
            <person name="Van Bel M."/>
            <person name="Meyberg R."/>
            <person name="Vives C."/>
            <person name="Morata J."/>
            <person name="Symeonidi A."/>
            <person name="Hiss M."/>
            <person name="Muchero W."/>
            <person name="Kamisugi Y."/>
            <person name="Saleh O."/>
            <person name="Blanc G."/>
            <person name="Decker E.L."/>
            <person name="van Gessel N."/>
            <person name="Grimwood J."/>
            <person name="Hayes R.D."/>
            <person name="Graham S.W."/>
            <person name="Gunter L.E."/>
            <person name="McDaniel S.F."/>
            <person name="Hoernstein S.N.W."/>
            <person name="Larsson A."/>
            <person name="Li F.W."/>
            <person name="Perroud P.F."/>
            <person name="Phillips J."/>
            <person name="Ranjan P."/>
            <person name="Rokshar D.S."/>
            <person name="Rothfels C.J."/>
            <person name="Schneider L."/>
            <person name="Shu S."/>
            <person name="Stevenson D.W."/>
            <person name="Thummler F."/>
            <person name="Tillich M."/>
            <person name="Villarreal Aguilar J.C."/>
            <person name="Widiez T."/>
            <person name="Wong G.K."/>
            <person name="Wymore A."/>
            <person name="Zhang Y."/>
            <person name="Zimmer A.D."/>
            <person name="Quatrano R.S."/>
            <person name="Mayer K.F.X."/>
            <person name="Goodstein D."/>
            <person name="Casacuberta J.M."/>
            <person name="Vandepoele K."/>
            <person name="Reski R."/>
            <person name="Cuming A.C."/>
            <person name="Tuskan G.A."/>
            <person name="Maumus F."/>
            <person name="Salse J."/>
            <person name="Schmutz J."/>
            <person name="Rensing S.A."/>
        </authorList>
    </citation>
    <scope>NUCLEOTIDE SEQUENCE [LARGE SCALE GENOMIC DNA]</scope>
    <source>
        <strain evidence="2 3">cv. Gransden 2004</strain>
    </source>
</reference>
<organism evidence="1">
    <name type="scientific">Physcomitrium patens</name>
    <name type="common">Spreading-leaved earth moss</name>
    <name type="synonym">Physcomitrella patens</name>
    <dbReference type="NCBI Taxonomy" id="3218"/>
    <lineage>
        <taxon>Eukaryota</taxon>
        <taxon>Viridiplantae</taxon>
        <taxon>Streptophyta</taxon>
        <taxon>Embryophyta</taxon>
        <taxon>Bryophyta</taxon>
        <taxon>Bryophytina</taxon>
        <taxon>Bryopsida</taxon>
        <taxon>Funariidae</taxon>
        <taxon>Funariales</taxon>
        <taxon>Funariaceae</taxon>
        <taxon>Physcomitrium</taxon>
    </lineage>
</organism>
<dbReference type="Proteomes" id="UP000006727">
    <property type="component" value="Chromosome 3"/>
</dbReference>